<protein>
    <recommendedName>
        <fullName evidence="1">Alginate export domain-containing protein</fullName>
    </recommendedName>
</protein>
<dbReference type="RefSeq" id="WP_184247921.1">
    <property type="nucleotide sequence ID" value="NZ_JACHLR010000016.1"/>
</dbReference>
<accession>A0A7W7KC06</accession>
<name>A0A7W7KC06_9SPHN</name>
<reference evidence="2 3" key="1">
    <citation type="submission" date="2020-08" db="EMBL/GenBank/DDBJ databases">
        <title>Functional genomics of gut bacteria from endangered species of beetles.</title>
        <authorList>
            <person name="Carlos-Shanley C."/>
        </authorList>
    </citation>
    <scope>NUCLEOTIDE SEQUENCE [LARGE SCALE GENOMIC DNA]</scope>
    <source>
        <strain evidence="2 3">S00245</strain>
    </source>
</reference>
<feature type="domain" description="Alginate export" evidence="1">
    <location>
        <begin position="33"/>
        <end position="167"/>
    </location>
</feature>
<gene>
    <name evidence="2" type="ORF">HNO88_003329</name>
</gene>
<evidence type="ECO:0000313" key="2">
    <source>
        <dbReference type="EMBL" id="MBB4859991.1"/>
    </source>
</evidence>
<evidence type="ECO:0000259" key="1">
    <source>
        <dbReference type="Pfam" id="PF13372"/>
    </source>
</evidence>
<keyword evidence="3" id="KW-1185">Reference proteome</keyword>
<sequence length="403" mass="44194">MVTLALATPAHAQPGDPVKISDPLTIDPIVEGRLRYEHVDQDSLNLDADAVTMRLRAGAELRSGNFSVLAEGEGTLALDDNYNAFPFAVPRSSQRRPGYSVVPDPQNVELNRLQLAYRNNGNALTLGRQRINHDDQRWVGSVGWRQNEQTFDAVRGEGKLGPVVLDATYAWSQRTIFGEDAGPRQAYDGNLFLLNGGVKAGPVQVKAFAYLLDFDDPLQLVNSTQTFGLRAQTVLPVTPKVKIDLLGSYARQSDWKSSPRDYAANYGYAEGGVTVSGLRLGGGWEMLGSNRNVSVQTPLATLHKFNGWADVFLTNPAQGLQDAWGSVGYSFSQVKAVQGLNTQVIYHQFDSDKGGIEFGTEWDAQVAFKVGRYGFLAKYANYQAANARTADKEILWLQAEFAL</sequence>
<organism evidence="2 3">
    <name type="scientific">Novosphingobium chloroacetimidivorans</name>
    <dbReference type="NCBI Taxonomy" id="1428314"/>
    <lineage>
        <taxon>Bacteria</taxon>
        <taxon>Pseudomonadati</taxon>
        <taxon>Pseudomonadota</taxon>
        <taxon>Alphaproteobacteria</taxon>
        <taxon>Sphingomonadales</taxon>
        <taxon>Sphingomonadaceae</taxon>
        <taxon>Novosphingobium</taxon>
    </lineage>
</organism>
<evidence type="ECO:0000313" key="3">
    <source>
        <dbReference type="Proteomes" id="UP000555448"/>
    </source>
</evidence>
<dbReference type="Gene3D" id="2.40.160.10">
    <property type="entry name" value="Porin"/>
    <property type="match status" value="1"/>
</dbReference>
<proteinExistence type="predicted"/>
<dbReference type="Proteomes" id="UP000555448">
    <property type="component" value="Unassembled WGS sequence"/>
</dbReference>
<comment type="caution">
    <text evidence="2">The sequence shown here is derived from an EMBL/GenBank/DDBJ whole genome shotgun (WGS) entry which is preliminary data.</text>
</comment>
<dbReference type="AlphaFoldDB" id="A0A7W7KC06"/>
<dbReference type="InterPro" id="IPR025388">
    <property type="entry name" value="Alginate_export_dom"/>
</dbReference>
<dbReference type="EMBL" id="JACHLR010000016">
    <property type="protein sequence ID" value="MBB4859991.1"/>
    <property type="molecule type" value="Genomic_DNA"/>
</dbReference>
<dbReference type="Pfam" id="PF13372">
    <property type="entry name" value="Alginate_exp"/>
    <property type="match status" value="1"/>
</dbReference>
<dbReference type="InterPro" id="IPR023614">
    <property type="entry name" value="Porin_dom_sf"/>
</dbReference>